<evidence type="ECO:0000256" key="1">
    <source>
        <dbReference type="ARBA" id="ARBA00004141"/>
    </source>
</evidence>
<sequence length="647" mass="70249">MSNATDRVDAQVEGSLVRAPSHQPTLDLEPLRSIRSHHSQHAHFHDIAERADSPPPPRPVVDIEHEPVDDDPREWSHKKKTFVMALMTTAVLGPMISPSIYNPVVDEVKADLNGTETQIGLSLSIYILLQGCVPVVWASTAEIIGRKPIYIASFVLYTIGTAVGSRATDIQVLIGMRCLQAMGSSAVLSVGAGSLADMYEVKERGRKLGIYYGMPMLGPTLGPLIGGALGNAYGWRSTLYFLAVFAALMTLLFFFFPDTWRRERSRVYQKAISDALKRSLKAERHAEEKRQRKLAKGLSSNATTPAPTHPTTPISGAMTPVTAPGSIHEGSDADVDVELAAEAPRKRRIRWPQWMPFVSNNESDDIKPSFRDVNPIPTMISIFHSPTNAIVLVCSGLLFAAQYTTTYTASVTFARAPYNYNPLIIGVVLLAFGMGNIFGSVLGGRASDAILKRLAKKNGGVTVPEMRLKSTLPGMPLIIVSYLVYAWTTDYKTNIAGPVVGLFFAGFSLMFVYSSTLAFLVDSNPGRSASAVSCNSFCRGVGACVMSQVAIPIQNAIGDGGLYTLFAGILCLSCAGLTAVAFKGEQWRSPDHVWPWSKWTRRSHGPDSAAAEHVSPSHVSHASTVVERVPEDTAVEMEKKQARTEKA</sequence>
<feature type="compositionally biased region" description="Basic and acidic residues" evidence="5">
    <location>
        <begin position="43"/>
        <end position="52"/>
    </location>
</feature>
<dbReference type="Gene3D" id="1.20.1720.10">
    <property type="entry name" value="Multidrug resistance protein D"/>
    <property type="match status" value="1"/>
</dbReference>
<protein>
    <recommendedName>
        <fullName evidence="7">Major facilitator superfamily (MFS) profile domain-containing protein</fullName>
    </recommendedName>
</protein>
<evidence type="ECO:0000256" key="2">
    <source>
        <dbReference type="ARBA" id="ARBA00022692"/>
    </source>
</evidence>
<feature type="compositionally biased region" description="Low complexity" evidence="5">
    <location>
        <begin position="302"/>
        <end position="313"/>
    </location>
</feature>
<dbReference type="PANTHER" id="PTHR23502:SF5">
    <property type="entry name" value="QUINIDINE RESISTANCE PROTEIN 3"/>
    <property type="match status" value="1"/>
</dbReference>
<evidence type="ECO:0000256" key="5">
    <source>
        <dbReference type="SAM" id="MobiDB-lite"/>
    </source>
</evidence>
<feature type="compositionally biased region" description="Basic and acidic residues" evidence="5">
    <location>
        <begin position="1"/>
        <end position="10"/>
    </location>
</feature>
<dbReference type="Proteomes" id="UP000279236">
    <property type="component" value="Unassembled WGS sequence"/>
</dbReference>
<feature type="transmembrane region" description="Helical" evidence="6">
    <location>
        <begin position="239"/>
        <end position="256"/>
    </location>
</feature>
<reference evidence="8 9" key="1">
    <citation type="submission" date="2018-11" db="EMBL/GenBank/DDBJ databases">
        <title>Genome sequence of Apiotrichum porosum DSM 27194.</title>
        <authorList>
            <person name="Aliyu H."/>
            <person name="Gorte O."/>
            <person name="Ochsenreither K."/>
        </authorList>
    </citation>
    <scope>NUCLEOTIDE SEQUENCE [LARGE SCALE GENOMIC DNA]</scope>
    <source>
        <strain evidence="8 9">DSM 27194</strain>
    </source>
</reference>
<feature type="transmembrane region" description="Helical" evidence="6">
    <location>
        <begin position="121"/>
        <end position="137"/>
    </location>
</feature>
<dbReference type="PANTHER" id="PTHR23502">
    <property type="entry name" value="MAJOR FACILITATOR SUPERFAMILY"/>
    <property type="match status" value="1"/>
</dbReference>
<accession>A0A427XWA9</accession>
<evidence type="ECO:0000259" key="7">
    <source>
        <dbReference type="PROSITE" id="PS50850"/>
    </source>
</evidence>
<dbReference type="OrthoDB" id="2585655at2759"/>
<keyword evidence="2 6" id="KW-0812">Transmembrane</keyword>
<evidence type="ECO:0000256" key="6">
    <source>
        <dbReference type="SAM" id="Phobius"/>
    </source>
</evidence>
<dbReference type="GO" id="GO:0022857">
    <property type="term" value="F:transmembrane transporter activity"/>
    <property type="evidence" value="ECO:0007669"/>
    <property type="project" value="InterPro"/>
</dbReference>
<dbReference type="SUPFAM" id="SSF103473">
    <property type="entry name" value="MFS general substrate transporter"/>
    <property type="match status" value="1"/>
</dbReference>
<dbReference type="InterPro" id="IPR036259">
    <property type="entry name" value="MFS_trans_sf"/>
</dbReference>
<dbReference type="EMBL" id="RSCE01000004">
    <property type="protein sequence ID" value="RSH83113.1"/>
    <property type="molecule type" value="Genomic_DNA"/>
</dbReference>
<comment type="caution">
    <text evidence="8">The sequence shown here is derived from an EMBL/GenBank/DDBJ whole genome shotgun (WGS) entry which is preliminary data.</text>
</comment>
<dbReference type="InterPro" id="IPR020846">
    <property type="entry name" value="MFS_dom"/>
</dbReference>
<keyword evidence="9" id="KW-1185">Reference proteome</keyword>
<feature type="transmembrane region" description="Helical" evidence="6">
    <location>
        <begin position="82"/>
        <end position="101"/>
    </location>
</feature>
<feature type="region of interest" description="Disordered" evidence="5">
    <location>
        <begin position="1"/>
        <end position="25"/>
    </location>
</feature>
<feature type="transmembrane region" description="Helical" evidence="6">
    <location>
        <begin position="563"/>
        <end position="582"/>
    </location>
</feature>
<feature type="transmembrane region" description="Helical" evidence="6">
    <location>
        <begin position="174"/>
        <end position="196"/>
    </location>
</feature>
<keyword evidence="3 6" id="KW-1133">Transmembrane helix</keyword>
<dbReference type="Pfam" id="PF07690">
    <property type="entry name" value="MFS_1"/>
    <property type="match status" value="1"/>
</dbReference>
<dbReference type="GeneID" id="39591313"/>
<dbReference type="CDD" id="cd17323">
    <property type="entry name" value="MFS_Tpo1_MDR_like"/>
    <property type="match status" value="1"/>
</dbReference>
<name>A0A427XWA9_9TREE</name>
<evidence type="ECO:0000313" key="9">
    <source>
        <dbReference type="Proteomes" id="UP000279236"/>
    </source>
</evidence>
<comment type="subcellular location">
    <subcellularLocation>
        <location evidence="1">Membrane</location>
        <topology evidence="1">Multi-pass membrane protein</topology>
    </subcellularLocation>
</comment>
<feature type="region of interest" description="Disordered" evidence="5">
    <location>
        <begin position="282"/>
        <end position="330"/>
    </location>
</feature>
<feature type="transmembrane region" description="Helical" evidence="6">
    <location>
        <begin position="499"/>
        <end position="520"/>
    </location>
</feature>
<gene>
    <name evidence="8" type="ORF">EHS24_006770</name>
</gene>
<feature type="transmembrane region" description="Helical" evidence="6">
    <location>
        <begin position="149"/>
        <end position="168"/>
    </location>
</feature>
<dbReference type="STRING" id="105984.A0A427XWA9"/>
<organism evidence="8 9">
    <name type="scientific">Apiotrichum porosum</name>
    <dbReference type="NCBI Taxonomy" id="105984"/>
    <lineage>
        <taxon>Eukaryota</taxon>
        <taxon>Fungi</taxon>
        <taxon>Dikarya</taxon>
        <taxon>Basidiomycota</taxon>
        <taxon>Agaricomycotina</taxon>
        <taxon>Tremellomycetes</taxon>
        <taxon>Trichosporonales</taxon>
        <taxon>Trichosporonaceae</taxon>
        <taxon>Apiotrichum</taxon>
    </lineage>
</organism>
<feature type="transmembrane region" description="Helical" evidence="6">
    <location>
        <begin position="208"/>
        <end position="233"/>
    </location>
</feature>
<proteinExistence type="predicted"/>
<evidence type="ECO:0000256" key="4">
    <source>
        <dbReference type="ARBA" id="ARBA00023136"/>
    </source>
</evidence>
<feature type="transmembrane region" description="Helical" evidence="6">
    <location>
        <begin position="423"/>
        <end position="447"/>
    </location>
</feature>
<feature type="region of interest" description="Disordered" evidence="5">
    <location>
        <begin position="39"/>
        <end position="58"/>
    </location>
</feature>
<keyword evidence="4 6" id="KW-0472">Membrane</keyword>
<dbReference type="AlphaFoldDB" id="A0A427XWA9"/>
<dbReference type="Gene3D" id="1.20.1250.20">
    <property type="entry name" value="MFS general substrate transporter like domains"/>
    <property type="match status" value="1"/>
</dbReference>
<dbReference type="GO" id="GO:0005886">
    <property type="term" value="C:plasma membrane"/>
    <property type="evidence" value="ECO:0007669"/>
    <property type="project" value="TreeGrafter"/>
</dbReference>
<feature type="domain" description="Major facilitator superfamily (MFS) profile" evidence="7">
    <location>
        <begin position="83"/>
        <end position="585"/>
    </location>
</feature>
<evidence type="ECO:0000313" key="8">
    <source>
        <dbReference type="EMBL" id="RSH83113.1"/>
    </source>
</evidence>
<evidence type="ECO:0000256" key="3">
    <source>
        <dbReference type="ARBA" id="ARBA00022989"/>
    </source>
</evidence>
<dbReference type="RefSeq" id="XP_028477065.1">
    <property type="nucleotide sequence ID" value="XM_028622173.1"/>
</dbReference>
<feature type="transmembrane region" description="Helical" evidence="6">
    <location>
        <begin position="380"/>
        <end position="403"/>
    </location>
</feature>
<dbReference type="InterPro" id="IPR011701">
    <property type="entry name" value="MFS"/>
</dbReference>
<dbReference type="PROSITE" id="PS50850">
    <property type="entry name" value="MFS"/>
    <property type="match status" value="1"/>
</dbReference>